<proteinExistence type="predicted"/>
<gene>
    <name evidence="1" type="ORF">D7V88_42030</name>
</gene>
<name>A0A3A8HAP0_9BACT</name>
<protein>
    <submittedName>
        <fullName evidence="1">Peptidase M12</fullName>
    </submittedName>
</protein>
<comment type="caution">
    <text evidence="1">The sequence shown here is derived from an EMBL/GenBank/DDBJ whole genome shotgun (WGS) entry which is preliminary data.</text>
</comment>
<accession>A0A3A8HAP0</accession>
<evidence type="ECO:0000313" key="2">
    <source>
        <dbReference type="Proteomes" id="UP000268094"/>
    </source>
</evidence>
<dbReference type="Proteomes" id="UP000268094">
    <property type="component" value="Unassembled WGS sequence"/>
</dbReference>
<organism evidence="1 2">
    <name type="scientific">Corallococcus terminator</name>
    <dbReference type="NCBI Taxonomy" id="2316733"/>
    <lineage>
        <taxon>Bacteria</taxon>
        <taxon>Pseudomonadati</taxon>
        <taxon>Myxococcota</taxon>
        <taxon>Myxococcia</taxon>
        <taxon>Myxococcales</taxon>
        <taxon>Cystobacterineae</taxon>
        <taxon>Myxococcaceae</taxon>
        <taxon>Corallococcus</taxon>
    </lineage>
</organism>
<reference evidence="2" key="1">
    <citation type="submission" date="2018-09" db="EMBL/GenBank/DDBJ databases">
        <authorList>
            <person name="Livingstone P.G."/>
            <person name="Whitworth D.E."/>
        </authorList>
    </citation>
    <scope>NUCLEOTIDE SEQUENCE [LARGE SCALE GENOMIC DNA]</scope>
    <source>
        <strain evidence="2">CA054A</strain>
    </source>
</reference>
<keyword evidence="2" id="KW-1185">Reference proteome</keyword>
<feature type="non-terminal residue" evidence="1">
    <location>
        <position position="64"/>
    </location>
</feature>
<evidence type="ECO:0000313" key="1">
    <source>
        <dbReference type="EMBL" id="RKG64644.1"/>
    </source>
</evidence>
<dbReference type="AlphaFoldDB" id="A0A3A8HAP0"/>
<dbReference type="EMBL" id="RAVZ01000762">
    <property type="protein sequence ID" value="RKG64644.1"/>
    <property type="molecule type" value="Genomic_DNA"/>
</dbReference>
<sequence length="64" mass="7020">MLLTACGEENLAPSPSLDPEMARVPAEAPLREGYVWNVEREKYVPVTYVEVDGLAIQEGDMVLG</sequence>